<accession>E5AKL6</accession>
<dbReference type="SUPFAM" id="SSF101790">
    <property type="entry name" value="Aminomethyltransferase beta-barrel domain"/>
    <property type="match status" value="1"/>
</dbReference>
<keyword evidence="11" id="KW-0489">Methyltransferase</keyword>
<evidence type="ECO:0000259" key="9">
    <source>
        <dbReference type="Pfam" id="PF01571"/>
    </source>
</evidence>
<dbReference type="PANTHER" id="PTHR43757:SF2">
    <property type="entry name" value="AMINOMETHYLTRANSFERASE, MITOCHONDRIAL"/>
    <property type="match status" value="1"/>
</dbReference>
<evidence type="ECO:0000256" key="8">
    <source>
        <dbReference type="PIRSR" id="PIRSR006487-1"/>
    </source>
</evidence>
<dbReference type="Gene3D" id="3.30.1360.120">
    <property type="entry name" value="Probable tRNA modification gtpase trme, domain 1"/>
    <property type="match status" value="1"/>
</dbReference>
<dbReference type="GO" id="GO:0005960">
    <property type="term" value="C:glycine cleavage complex"/>
    <property type="evidence" value="ECO:0007669"/>
    <property type="project" value="InterPro"/>
</dbReference>
<feature type="domain" description="GCVT N-terminal" evidence="9">
    <location>
        <begin position="52"/>
        <end position="306"/>
    </location>
</feature>
<evidence type="ECO:0000256" key="6">
    <source>
        <dbReference type="ARBA" id="ARBA00047665"/>
    </source>
</evidence>
<dbReference type="InterPro" id="IPR013977">
    <property type="entry name" value="GcvT_C"/>
</dbReference>
<dbReference type="FunFam" id="4.10.1250.10:FF:000001">
    <property type="entry name" value="Aminomethyltransferase"/>
    <property type="match status" value="1"/>
</dbReference>
<dbReference type="GO" id="GO:0019464">
    <property type="term" value="P:glycine decarboxylation via glycine cleavage system"/>
    <property type="evidence" value="ECO:0007669"/>
    <property type="project" value="UniProtKB-UniRule"/>
</dbReference>
<comment type="subunit">
    <text evidence="7">The glycine cleavage system is composed of four proteins: P, T, L and H.</text>
</comment>
<dbReference type="PIRSF" id="PIRSF006487">
    <property type="entry name" value="GcvT"/>
    <property type="match status" value="1"/>
</dbReference>
<comment type="catalytic activity">
    <reaction evidence="6 7">
        <text>N(6)-[(R)-S(8)-aminomethyldihydrolipoyl]-L-lysyl-[protein] + (6S)-5,6,7,8-tetrahydrofolate = N(6)-[(R)-dihydrolipoyl]-L-lysyl-[protein] + (6R)-5,10-methylene-5,6,7,8-tetrahydrofolate + NH4(+)</text>
        <dbReference type="Rhea" id="RHEA:16945"/>
        <dbReference type="Rhea" id="RHEA-COMP:10475"/>
        <dbReference type="Rhea" id="RHEA-COMP:10492"/>
        <dbReference type="ChEBI" id="CHEBI:15636"/>
        <dbReference type="ChEBI" id="CHEBI:28938"/>
        <dbReference type="ChEBI" id="CHEBI:57453"/>
        <dbReference type="ChEBI" id="CHEBI:83100"/>
        <dbReference type="ChEBI" id="CHEBI:83143"/>
        <dbReference type="EC" id="2.1.2.10"/>
    </reaction>
</comment>
<evidence type="ECO:0000256" key="3">
    <source>
        <dbReference type="ARBA" id="ARBA00022576"/>
    </source>
</evidence>
<dbReference type="Gene3D" id="2.40.30.110">
    <property type="entry name" value="Aminomethyltransferase beta-barrel domains"/>
    <property type="match status" value="1"/>
</dbReference>
<dbReference type="GO" id="GO:0005829">
    <property type="term" value="C:cytosol"/>
    <property type="evidence" value="ECO:0007669"/>
    <property type="project" value="TreeGrafter"/>
</dbReference>
<dbReference type="EMBL" id="FR687359">
    <property type="protein sequence ID" value="CBW73688.1"/>
    <property type="molecule type" value="Genomic_DNA"/>
</dbReference>
<evidence type="ECO:0000256" key="5">
    <source>
        <dbReference type="ARBA" id="ARBA00031395"/>
    </source>
</evidence>
<dbReference type="InterPro" id="IPR006223">
    <property type="entry name" value="GcvT"/>
</dbReference>
<dbReference type="SUPFAM" id="SSF103025">
    <property type="entry name" value="Folate-binding domain"/>
    <property type="match status" value="1"/>
</dbReference>
<dbReference type="InterPro" id="IPR006222">
    <property type="entry name" value="GCVT_N"/>
</dbReference>
<keyword evidence="3 7" id="KW-0032">Aminotransferase</keyword>
<dbReference type="HOGENOM" id="CLU_007884_10_2_4"/>
<dbReference type="Pfam" id="PF01571">
    <property type="entry name" value="GCV_T"/>
    <property type="match status" value="1"/>
</dbReference>
<evidence type="ECO:0000256" key="4">
    <source>
        <dbReference type="ARBA" id="ARBA00022679"/>
    </source>
</evidence>
<dbReference type="Proteomes" id="UP000007437">
    <property type="component" value="Chromosome"/>
</dbReference>
<dbReference type="InterPro" id="IPR022903">
    <property type="entry name" value="GcvT_bac"/>
</dbReference>
<dbReference type="EC" id="2.1.2.10" evidence="2 7"/>
<evidence type="ECO:0000259" key="10">
    <source>
        <dbReference type="Pfam" id="PF08669"/>
    </source>
</evidence>
<dbReference type="PANTHER" id="PTHR43757">
    <property type="entry name" value="AMINOMETHYLTRANSFERASE"/>
    <property type="match status" value="1"/>
</dbReference>
<keyword evidence="4 7" id="KW-0808">Transferase</keyword>
<dbReference type="Pfam" id="PF08669">
    <property type="entry name" value="GCV_T_C"/>
    <property type="match status" value="1"/>
</dbReference>
<dbReference type="NCBIfam" id="NF001567">
    <property type="entry name" value="PRK00389.1"/>
    <property type="match status" value="1"/>
</dbReference>
<dbReference type="eggNOG" id="COG0404">
    <property type="taxonomic scope" value="Bacteria"/>
</dbReference>
<gene>
    <name evidence="7" type="primary">gcvT</name>
    <name evidence="11" type="ordered locus">RBRH_00846</name>
</gene>
<dbReference type="STRING" id="882378.RBRH_00846"/>
<comment type="function">
    <text evidence="7">The glycine cleavage system catalyzes the degradation of glycine.</text>
</comment>
<dbReference type="NCBIfam" id="TIGR00528">
    <property type="entry name" value="gcvT"/>
    <property type="match status" value="1"/>
</dbReference>
<evidence type="ECO:0000256" key="7">
    <source>
        <dbReference type="HAMAP-Rule" id="MF_00259"/>
    </source>
</evidence>
<dbReference type="InterPro" id="IPR029043">
    <property type="entry name" value="GcvT/YgfZ_C"/>
</dbReference>
<sequence length="413" mass="44048">MRGRQAARRNLSGTEDRGVMHASTAARMLVRLFVFALLRAFMTQLKTTPLNAVHRALHARMVDFGGWNMPVNYGSQIDEHRAVRSDAGMFDVSHMCVVDIAGAGARAFLRMALANNIDKLQTPGRALYSCMLNASGGVVDDLIVYYFADDAFRVVVNAGTADKDIGWLGQLNAEGSFGVTLTPRRDLAILAVQGPNARVKVGQAVPAVQQPGEALKPFNAARVDGTPFGALMVARTGYTGEDGFELIVEAAHVQALWQALAAQGVKPCGLGARDTLRLEAGMNLYGQDMDENVSPLDAGLAWTVDLSGERDFVGSAALRAQGQRASFVGLVLDKDPQGKPAGILRAHQKVLTAHGDGEVTSGTFSPSLQQSIALARVPTAVSAGDTVQVMIRDKALPARVVKLPFVRHGKPLI</sequence>
<proteinExistence type="inferred from homology"/>
<evidence type="ECO:0000256" key="1">
    <source>
        <dbReference type="ARBA" id="ARBA00008609"/>
    </source>
</evidence>
<dbReference type="GO" id="GO:0032259">
    <property type="term" value="P:methylation"/>
    <property type="evidence" value="ECO:0007669"/>
    <property type="project" value="UniProtKB-KW"/>
</dbReference>
<dbReference type="GO" id="GO:0004047">
    <property type="term" value="F:aminomethyltransferase activity"/>
    <property type="evidence" value="ECO:0007669"/>
    <property type="project" value="UniProtKB-UniRule"/>
</dbReference>
<name>E5AKL6_MYCRK</name>
<dbReference type="GO" id="GO:0008483">
    <property type="term" value="F:transaminase activity"/>
    <property type="evidence" value="ECO:0007669"/>
    <property type="project" value="UniProtKB-KW"/>
</dbReference>
<dbReference type="Gene3D" id="3.30.70.1400">
    <property type="entry name" value="Aminomethyltransferase beta-barrel domains"/>
    <property type="match status" value="1"/>
</dbReference>
<evidence type="ECO:0000313" key="11">
    <source>
        <dbReference type="EMBL" id="CBW73688.1"/>
    </source>
</evidence>
<feature type="domain" description="Aminomethyltransferase C-terminal" evidence="10">
    <location>
        <begin position="327"/>
        <end position="406"/>
    </location>
</feature>
<dbReference type="GO" id="GO:0008168">
    <property type="term" value="F:methyltransferase activity"/>
    <property type="evidence" value="ECO:0007669"/>
    <property type="project" value="UniProtKB-KW"/>
</dbReference>
<reference evidence="11 12" key="1">
    <citation type="journal article" date="2011" name="J. Bacteriol.">
        <title>Complete genome sequence of Burkholderia rhizoxinica, an endosymbiont of Rhizopus microsporus.</title>
        <authorList>
            <person name="Lackner G."/>
            <person name="Moebius N."/>
            <person name="Partida-Martinez L."/>
            <person name="Hertweck C."/>
        </authorList>
    </citation>
    <scope>NUCLEOTIDE SEQUENCE [LARGE SCALE GENOMIC DNA]</scope>
    <source>
        <strain evidence="12">DSM 19002 / CIP 109453 / HKI 454</strain>
    </source>
</reference>
<feature type="binding site" evidence="8">
    <location>
        <position position="245"/>
    </location>
    <ligand>
        <name>substrate</name>
    </ligand>
</feature>
<evidence type="ECO:0000313" key="12">
    <source>
        <dbReference type="Proteomes" id="UP000007437"/>
    </source>
</evidence>
<protein>
    <recommendedName>
        <fullName evidence="2 7">Aminomethyltransferase</fullName>
        <ecNumber evidence="2 7">2.1.2.10</ecNumber>
    </recommendedName>
    <alternativeName>
        <fullName evidence="5 7">Glycine cleavage system T protein</fullName>
    </alternativeName>
</protein>
<dbReference type="FunFam" id="3.30.70.1400:FF:000001">
    <property type="entry name" value="Aminomethyltransferase"/>
    <property type="match status" value="1"/>
</dbReference>
<comment type="similarity">
    <text evidence="1 7">Belongs to the GcvT family.</text>
</comment>
<dbReference type="InterPro" id="IPR027266">
    <property type="entry name" value="TrmE/GcvT-like"/>
</dbReference>
<evidence type="ECO:0000256" key="2">
    <source>
        <dbReference type="ARBA" id="ARBA00012616"/>
    </source>
</evidence>
<dbReference type="HAMAP" id="MF_00259">
    <property type="entry name" value="GcvT"/>
    <property type="match status" value="1"/>
</dbReference>
<dbReference type="InterPro" id="IPR028896">
    <property type="entry name" value="GcvT/YgfZ/DmdA"/>
</dbReference>
<dbReference type="AlphaFoldDB" id="E5AKL6"/>
<dbReference type="KEGG" id="brh:RBRH_00846"/>
<organism evidence="11 12">
    <name type="scientific">Mycetohabitans rhizoxinica (strain DSM 19002 / CIP 109453 / HKI 454)</name>
    <name type="common">Paraburkholderia rhizoxinica</name>
    <dbReference type="NCBI Taxonomy" id="882378"/>
    <lineage>
        <taxon>Bacteria</taxon>
        <taxon>Pseudomonadati</taxon>
        <taxon>Pseudomonadota</taxon>
        <taxon>Betaproteobacteria</taxon>
        <taxon>Burkholderiales</taxon>
        <taxon>Burkholderiaceae</taxon>
        <taxon>Mycetohabitans</taxon>
    </lineage>
</organism>
<dbReference type="Gene3D" id="4.10.1250.10">
    <property type="entry name" value="Aminomethyltransferase fragment"/>
    <property type="match status" value="1"/>
</dbReference>